<organism evidence="2 3">
    <name type="scientific">Bradyrhizobium cytisi</name>
    <dbReference type="NCBI Taxonomy" id="515489"/>
    <lineage>
        <taxon>Bacteria</taxon>
        <taxon>Pseudomonadati</taxon>
        <taxon>Pseudomonadota</taxon>
        <taxon>Alphaproteobacteria</taxon>
        <taxon>Hyphomicrobiales</taxon>
        <taxon>Nitrobacteraceae</taxon>
        <taxon>Bradyrhizobium</taxon>
    </lineage>
</organism>
<dbReference type="AlphaFoldDB" id="A0A5S4X0G6"/>
<feature type="chain" id="PRO_5024447997" evidence="1">
    <location>
        <begin position="25"/>
        <end position="217"/>
    </location>
</feature>
<accession>A0A5S4X0G6</accession>
<name>A0A5S4X0G6_9BRAD</name>
<dbReference type="RefSeq" id="WP_148750692.1">
    <property type="nucleotide sequence ID" value="NZ_VSSR01000016.1"/>
</dbReference>
<proteinExistence type="predicted"/>
<dbReference type="PROSITE" id="PS51257">
    <property type="entry name" value="PROKAR_LIPOPROTEIN"/>
    <property type="match status" value="1"/>
</dbReference>
<reference evidence="2 3" key="1">
    <citation type="submission" date="2019-08" db="EMBL/GenBank/DDBJ databases">
        <title>Bradyrhizobium hipponensis sp. nov., a rhizobium isolated from a Lupinus angustifolius root nodule in Tunisia.</title>
        <authorList>
            <person name="Off K."/>
            <person name="Rejili M."/>
            <person name="Mars M."/>
            <person name="Brachmann A."/>
            <person name="Marin M."/>
        </authorList>
    </citation>
    <scope>NUCLEOTIDE SEQUENCE [LARGE SCALE GENOMIC DNA]</scope>
    <source>
        <strain evidence="2 3">CTAW11</strain>
    </source>
</reference>
<evidence type="ECO:0000313" key="2">
    <source>
        <dbReference type="EMBL" id="TYL85860.1"/>
    </source>
</evidence>
<keyword evidence="1" id="KW-0732">Signal</keyword>
<comment type="caution">
    <text evidence="2">The sequence shown here is derived from an EMBL/GenBank/DDBJ whole genome shotgun (WGS) entry which is preliminary data.</text>
</comment>
<evidence type="ECO:0000256" key="1">
    <source>
        <dbReference type="SAM" id="SignalP"/>
    </source>
</evidence>
<dbReference type="OrthoDB" id="8218312at2"/>
<dbReference type="EMBL" id="VSSR01000016">
    <property type="protein sequence ID" value="TYL85860.1"/>
    <property type="molecule type" value="Genomic_DNA"/>
</dbReference>
<keyword evidence="3" id="KW-1185">Reference proteome</keyword>
<protein>
    <submittedName>
        <fullName evidence="2">Uncharacterized protein</fullName>
    </submittedName>
</protein>
<feature type="signal peptide" evidence="1">
    <location>
        <begin position="1"/>
        <end position="24"/>
    </location>
</feature>
<gene>
    <name evidence="2" type="ORF">FXB38_09990</name>
</gene>
<sequence>MKHRRWVWALSLLLLLVACCDANAGEAIDLRDLSLGMSVANIPPEEYINLACAEKEGAKLAAWNEFRTCPADEVGLRGISFRFNDELNQLAALSDKYQGTKLGGHPVLLTGLVDSSGALQGIRIDTDPNARPFWRKKAYLLALIVRARYGEAGWTCREAEPHDGETRVGGLLIEEHCEKRSERRHLILDRELYRRAGQPLSDFVNATRFIIEQTMDR</sequence>
<evidence type="ECO:0000313" key="3">
    <source>
        <dbReference type="Proteomes" id="UP000324853"/>
    </source>
</evidence>
<dbReference type="Proteomes" id="UP000324853">
    <property type="component" value="Unassembled WGS sequence"/>
</dbReference>